<reference evidence="1 2" key="1">
    <citation type="journal article" date="2021" name="Appl. Environ. Microbiol.">
        <title>Genetic linkage and physical mapping for an oyster mushroom Pleurotus cornucopiae and QTL analysis for the trait cap color.</title>
        <authorList>
            <person name="Zhang Y."/>
            <person name="Gao W."/>
            <person name="Sonnenberg A."/>
            <person name="Chen Q."/>
            <person name="Zhang J."/>
            <person name="Huang C."/>
        </authorList>
    </citation>
    <scope>NUCLEOTIDE SEQUENCE [LARGE SCALE GENOMIC DNA]</scope>
    <source>
        <strain evidence="1">CCMSSC00406</strain>
    </source>
</reference>
<organism evidence="1 2">
    <name type="scientific">Pleurotus cornucopiae</name>
    <name type="common">Cornucopia mushroom</name>
    <dbReference type="NCBI Taxonomy" id="5321"/>
    <lineage>
        <taxon>Eukaryota</taxon>
        <taxon>Fungi</taxon>
        <taxon>Dikarya</taxon>
        <taxon>Basidiomycota</taxon>
        <taxon>Agaricomycotina</taxon>
        <taxon>Agaricomycetes</taxon>
        <taxon>Agaricomycetidae</taxon>
        <taxon>Agaricales</taxon>
        <taxon>Pleurotineae</taxon>
        <taxon>Pleurotaceae</taxon>
        <taxon>Pleurotus</taxon>
    </lineage>
</organism>
<evidence type="ECO:0000313" key="1">
    <source>
        <dbReference type="EMBL" id="KAG9227300.1"/>
    </source>
</evidence>
<protein>
    <submittedName>
        <fullName evidence="1">Uncharacterized protein</fullName>
    </submittedName>
</protein>
<evidence type="ECO:0000313" key="2">
    <source>
        <dbReference type="Proteomes" id="UP000824881"/>
    </source>
</evidence>
<gene>
    <name evidence="1" type="ORF">CCMSSC00406_0004161</name>
</gene>
<accession>A0ACB7JAS2</accession>
<dbReference type="EMBL" id="WQMT02000001">
    <property type="protein sequence ID" value="KAG9227300.1"/>
    <property type="molecule type" value="Genomic_DNA"/>
</dbReference>
<name>A0ACB7JAS2_PLECO</name>
<dbReference type="Proteomes" id="UP000824881">
    <property type="component" value="Unassembled WGS sequence"/>
</dbReference>
<sequence length="314" mass="35781">MARSSIGLSHSAHLVVADRQMGGRSTFQPRSLVAHQRKRKRALQEADQDLQSQRLNELWPTYVPKSTPKNQTEPSNSPTLDDMQDNEMEWETLPNELNGDQLFLHSMHDMLSTRWKNALPMEQSSSEDDSTTNKDFDVFIIDLYTLEHTTTIHWTPDTEAAVALVRNGYIGASPQAPTLAISLKTLELYHRLHLQKPLFSYEAFTKAPYRYCWRNALANTYNIYLLLLHTIDKHICEALGRNTPNWHVLNACPPCGYELEGEPELAFRRMLVLNGNNSLKQITHAGQHDIADCLGYQLDPVGNWCPIGVQLVFN</sequence>
<keyword evidence="2" id="KW-1185">Reference proteome</keyword>
<comment type="caution">
    <text evidence="1">The sequence shown here is derived from an EMBL/GenBank/DDBJ whole genome shotgun (WGS) entry which is preliminary data.</text>
</comment>
<proteinExistence type="predicted"/>